<dbReference type="PROSITE" id="PS51334">
    <property type="entry name" value="PRONE"/>
    <property type="match status" value="1"/>
</dbReference>
<dbReference type="PROSITE" id="PS51035">
    <property type="entry name" value="BAG"/>
    <property type="match status" value="1"/>
</dbReference>
<dbReference type="EMBL" id="QGKY02001925">
    <property type="protein sequence ID" value="KAF2546633.1"/>
    <property type="molecule type" value="Genomic_DNA"/>
</dbReference>
<dbReference type="GO" id="GO:0005085">
    <property type="term" value="F:guanyl-nucleotide exchange factor activity"/>
    <property type="evidence" value="ECO:0007669"/>
    <property type="project" value="UniProtKB-UniRule"/>
</dbReference>
<dbReference type="InterPro" id="IPR033753">
    <property type="entry name" value="GCV_H/Fam206"/>
</dbReference>
<dbReference type="SUPFAM" id="SSF63491">
    <property type="entry name" value="BAG domain"/>
    <property type="match status" value="1"/>
</dbReference>
<evidence type="ECO:0000256" key="2">
    <source>
        <dbReference type="PROSITE-ProRule" id="PRU00663"/>
    </source>
</evidence>
<comment type="caution">
    <text evidence="6">The sequence shown here is derived from an EMBL/GenBank/DDBJ whole genome shotgun (WGS) entry which is preliminary data.</text>
</comment>
<dbReference type="InterPro" id="IPR011053">
    <property type="entry name" value="Single_hybrid_motif"/>
</dbReference>
<feature type="domain" description="BAG" evidence="4">
    <location>
        <begin position="24"/>
        <end position="87"/>
    </location>
</feature>
<dbReference type="AlphaFoldDB" id="A0A8S9GLC7"/>
<dbReference type="GO" id="GO:0051087">
    <property type="term" value="F:protein-folding chaperone binding"/>
    <property type="evidence" value="ECO:0007669"/>
    <property type="project" value="InterPro"/>
</dbReference>
<sequence length="496" mass="56126">MSLSFLSPSPSPSPSSRFVCLSLNRAQSMIQWKESVDAIRTDEEERLRMNETLISLLLNGLDPTIRETRRKVSRQIVGMQEILDAISGCFSPKDLRRPTRMIESEIVFLSKVLIFGLFVIYDQRVLVESVKATSDINSPVSGKVVEVNEVLSESPGLVNRSPYEDGWIIKVELSDAGENGKASLGDMIYRMITLDMFDVEKFLLEMDLSSEHKILDLQDKIEASVVIWKRKIVQKDNNKSSSPFSTNLSMEKRQLLEERAETILLLIKLRFPGISQSTLDISKIQFNKDIGLAIMESYSRVLESLAHTVLSRIEDVLVADQLTQDPESLLCKRYIVETESPKKEEERNFCLLKERPIKQKATISLSEVMQWNMEDKNDAPLKDSGKKLLTRVSTMIMANNKKSTSYLESLGTTRSPREEGKKVTNMHESKSELAARTELRLLLRTSLDGKNISGGGSADISKQRSSSEDQELEEQSSLCEWCSECLKELALQVSRE</sequence>
<dbReference type="Gene3D" id="1.20.58.2010">
    <property type="entry name" value="PRONE domain, subdomain 1"/>
    <property type="match status" value="1"/>
</dbReference>
<protein>
    <recommendedName>
        <fullName evidence="7">PRONE domain-containing protein</fullName>
    </recommendedName>
</protein>
<dbReference type="PANTHER" id="PTHR33101:SF42">
    <property type="entry name" value="PRONE DOMAIN-CONTAINING PROTEIN"/>
    <property type="match status" value="1"/>
</dbReference>
<feature type="domain" description="PRONE" evidence="5">
    <location>
        <begin position="131"/>
        <end position="330"/>
    </location>
</feature>
<name>A0A8S9GLC7_BRACR</name>
<dbReference type="InterPro" id="IPR038937">
    <property type="entry name" value="RopGEF"/>
</dbReference>
<dbReference type="FunFam" id="1.20.58.2010:FF:000001">
    <property type="entry name" value="Rop guanine nucleotide exchange factor 14"/>
    <property type="match status" value="1"/>
</dbReference>
<evidence type="ECO:0008006" key="7">
    <source>
        <dbReference type="Google" id="ProtNLM"/>
    </source>
</evidence>
<evidence type="ECO:0000256" key="3">
    <source>
        <dbReference type="SAM" id="MobiDB-lite"/>
    </source>
</evidence>
<dbReference type="PANTHER" id="PTHR33101">
    <property type="entry name" value="ROP GUANINE NUCLEOTIDE EXCHANGE FACTOR 1"/>
    <property type="match status" value="1"/>
</dbReference>
<dbReference type="InterPro" id="IPR005512">
    <property type="entry name" value="PRONE_dom"/>
</dbReference>
<evidence type="ECO:0000256" key="1">
    <source>
        <dbReference type="ARBA" id="ARBA00022658"/>
    </source>
</evidence>
<accession>A0A8S9GLC7</accession>
<dbReference type="InterPro" id="IPR003103">
    <property type="entry name" value="BAG_domain"/>
</dbReference>
<organism evidence="6">
    <name type="scientific">Brassica cretica</name>
    <name type="common">Mustard</name>
    <dbReference type="NCBI Taxonomy" id="69181"/>
    <lineage>
        <taxon>Eukaryota</taxon>
        <taxon>Viridiplantae</taxon>
        <taxon>Streptophyta</taxon>
        <taxon>Embryophyta</taxon>
        <taxon>Tracheophyta</taxon>
        <taxon>Spermatophyta</taxon>
        <taxon>Magnoliopsida</taxon>
        <taxon>eudicotyledons</taxon>
        <taxon>Gunneridae</taxon>
        <taxon>Pentapetalae</taxon>
        <taxon>rosids</taxon>
        <taxon>malvids</taxon>
        <taxon>Brassicales</taxon>
        <taxon>Brassicaceae</taxon>
        <taxon>Brassiceae</taxon>
        <taxon>Brassica</taxon>
    </lineage>
</organism>
<feature type="compositionally biased region" description="Basic and acidic residues" evidence="3">
    <location>
        <begin position="415"/>
        <end position="430"/>
    </location>
</feature>
<reference evidence="6" key="1">
    <citation type="submission" date="2019-12" db="EMBL/GenBank/DDBJ databases">
        <title>Genome sequencing and annotation of Brassica cretica.</title>
        <authorList>
            <person name="Studholme D.J."/>
            <person name="Sarris P.F."/>
        </authorList>
    </citation>
    <scope>NUCLEOTIDE SEQUENCE</scope>
    <source>
        <strain evidence="6">PFS-102/07</strain>
        <tissue evidence="6">Leaf</tissue>
    </source>
</reference>
<dbReference type="Gene3D" id="2.40.50.100">
    <property type="match status" value="1"/>
</dbReference>
<dbReference type="Pfam" id="PF03759">
    <property type="entry name" value="PRONE"/>
    <property type="match status" value="1"/>
</dbReference>
<gene>
    <name evidence="6" type="ORF">F2Q70_00023326</name>
</gene>
<dbReference type="SUPFAM" id="SSF51230">
    <property type="entry name" value="Single hybrid motif"/>
    <property type="match status" value="1"/>
</dbReference>
<feature type="region of interest" description="Disordered" evidence="3">
    <location>
        <begin position="407"/>
        <end position="430"/>
    </location>
</feature>
<proteinExistence type="predicted"/>
<keyword evidence="1 2" id="KW-0344">Guanine-nucleotide releasing factor</keyword>
<evidence type="ECO:0000259" key="4">
    <source>
        <dbReference type="PROSITE" id="PS51035"/>
    </source>
</evidence>
<evidence type="ECO:0000259" key="5">
    <source>
        <dbReference type="PROSITE" id="PS51334"/>
    </source>
</evidence>
<dbReference type="CDD" id="cd06848">
    <property type="entry name" value="GCS_H"/>
    <property type="match status" value="1"/>
</dbReference>
<evidence type="ECO:0000313" key="6">
    <source>
        <dbReference type="EMBL" id="KAF2546633.1"/>
    </source>
</evidence>